<accession>A0AA45WP18</accession>
<evidence type="ECO:0000313" key="3">
    <source>
        <dbReference type="Proteomes" id="UP001157946"/>
    </source>
</evidence>
<feature type="region of interest" description="Disordered" evidence="1">
    <location>
        <begin position="1"/>
        <end position="53"/>
    </location>
</feature>
<comment type="caution">
    <text evidence="2">The sequence shown here is derived from an EMBL/GenBank/DDBJ whole genome shotgun (WGS) entry which is preliminary data.</text>
</comment>
<dbReference type="Proteomes" id="UP001157946">
    <property type="component" value="Unassembled WGS sequence"/>
</dbReference>
<proteinExistence type="predicted"/>
<dbReference type="RefSeq" id="WP_189319028.1">
    <property type="nucleotide sequence ID" value="NZ_FXTU01000003.1"/>
</dbReference>
<protein>
    <submittedName>
        <fullName evidence="2">Uncharacterized protein</fullName>
    </submittedName>
</protein>
<feature type="compositionally biased region" description="Basic and acidic residues" evidence="1">
    <location>
        <begin position="1"/>
        <end position="26"/>
    </location>
</feature>
<dbReference type="EMBL" id="FXTU01000003">
    <property type="protein sequence ID" value="SMP19910.1"/>
    <property type="molecule type" value="Genomic_DNA"/>
</dbReference>
<keyword evidence="3" id="KW-1185">Reference proteome</keyword>
<sequence length="53" mass="5960">MKRTNKKEPLTDNRETELPDPLKRLPDSAPTPIEPIPPNLLTPPEEPPPLDLP</sequence>
<organism evidence="2 3">
    <name type="scientific">Laceyella tengchongensis</name>
    <dbReference type="NCBI Taxonomy" id="574699"/>
    <lineage>
        <taxon>Bacteria</taxon>
        <taxon>Bacillati</taxon>
        <taxon>Bacillota</taxon>
        <taxon>Bacilli</taxon>
        <taxon>Bacillales</taxon>
        <taxon>Thermoactinomycetaceae</taxon>
        <taxon>Laceyella</taxon>
    </lineage>
</organism>
<evidence type="ECO:0000256" key="1">
    <source>
        <dbReference type="SAM" id="MobiDB-lite"/>
    </source>
</evidence>
<evidence type="ECO:0000313" key="2">
    <source>
        <dbReference type="EMBL" id="SMP19910.1"/>
    </source>
</evidence>
<feature type="compositionally biased region" description="Pro residues" evidence="1">
    <location>
        <begin position="32"/>
        <end position="53"/>
    </location>
</feature>
<dbReference type="AlphaFoldDB" id="A0AA45WP18"/>
<name>A0AA45WP18_9BACL</name>
<gene>
    <name evidence="2" type="ORF">SAMN06265361_103320</name>
</gene>
<reference evidence="2" key="1">
    <citation type="submission" date="2017-05" db="EMBL/GenBank/DDBJ databases">
        <authorList>
            <person name="Varghese N."/>
            <person name="Submissions S."/>
        </authorList>
    </citation>
    <scope>NUCLEOTIDE SEQUENCE</scope>
    <source>
        <strain evidence="2">DSM 45262</strain>
    </source>
</reference>